<dbReference type="Pfam" id="PF11769">
    <property type="entry name" value="DUF3313"/>
    <property type="match status" value="1"/>
</dbReference>
<dbReference type="EMBL" id="FYAH01000002">
    <property type="protein sequence ID" value="SMY15904.1"/>
    <property type="molecule type" value="Genomic_DNA"/>
</dbReference>
<dbReference type="InterPro" id="IPR021747">
    <property type="entry name" value="DUF3313"/>
</dbReference>
<gene>
    <name evidence="1" type="ORF">PAQU9191_01135</name>
</gene>
<reference evidence="2" key="1">
    <citation type="submission" date="2017-06" db="EMBL/GenBank/DDBJ databases">
        <authorList>
            <person name="Rodrigo-Torres L."/>
            <person name="Arahal R. D."/>
            <person name="Lucena T."/>
        </authorList>
    </citation>
    <scope>NUCLEOTIDE SEQUENCE [LARGE SCALE GENOMIC DNA]</scope>
    <source>
        <strain evidence="2">type strain: CECT 9192</strain>
    </source>
</reference>
<sequence>MQQKIWLLILVIITTVGCANNHKILKPKTFETFEDFRPGPKNGVDLVWAKRGIFNERSLKRKIAQYDSIIYDQIYIVLDKEKSDHLSDDQIIEIKDHFIHQLKALNTTLKVVEKPQQKTLRATIAITNVQTPNPILAITSSVLPVGLGISTISKVLTGEHTNVGSASMEILISDATTGEPIIAAIDRKTGNKDLSTMIDSSDDIKDAINWWVKRLSLTLAQYKQQ</sequence>
<evidence type="ECO:0008006" key="3">
    <source>
        <dbReference type="Google" id="ProtNLM"/>
    </source>
</evidence>
<dbReference type="Proteomes" id="UP000196485">
    <property type="component" value="Unassembled WGS sequence"/>
</dbReference>
<proteinExistence type="predicted"/>
<dbReference type="PROSITE" id="PS51257">
    <property type="entry name" value="PROKAR_LIPOPROTEIN"/>
    <property type="match status" value="1"/>
</dbReference>
<dbReference type="RefSeq" id="WP_087820068.1">
    <property type="nucleotide sequence ID" value="NZ_FYAH01000002.1"/>
</dbReference>
<name>A0A1Y6KV21_9GAMM</name>
<organism evidence="1 2">
    <name type="scientific">Photobacterium aquimaris</name>
    <dbReference type="NCBI Taxonomy" id="512643"/>
    <lineage>
        <taxon>Bacteria</taxon>
        <taxon>Pseudomonadati</taxon>
        <taxon>Pseudomonadota</taxon>
        <taxon>Gammaproteobacteria</taxon>
        <taxon>Vibrionales</taxon>
        <taxon>Vibrionaceae</taxon>
        <taxon>Photobacterium</taxon>
    </lineage>
</organism>
<protein>
    <recommendedName>
        <fullName evidence="3">DUF3313 domain-containing protein</fullName>
    </recommendedName>
</protein>
<evidence type="ECO:0000313" key="2">
    <source>
        <dbReference type="Proteomes" id="UP000196485"/>
    </source>
</evidence>
<keyword evidence="2" id="KW-1185">Reference proteome</keyword>
<accession>A0A1Y6KV21</accession>
<evidence type="ECO:0000313" key="1">
    <source>
        <dbReference type="EMBL" id="SMY15904.1"/>
    </source>
</evidence>
<dbReference type="AlphaFoldDB" id="A0A1Y6KV21"/>